<reference evidence="1 2" key="1">
    <citation type="submission" date="2019-11" db="EMBL/GenBank/DDBJ databases">
        <title>Comparative genomics of hydrocarbon-degrading Desulfosarcina strains.</title>
        <authorList>
            <person name="Watanabe M."/>
            <person name="Kojima H."/>
            <person name="Fukui M."/>
        </authorList>
    </citation>
    <scope>NUCLEOTIDE SEQUENCE [LARGE SCALE GENOMIC DNA]</scope>
    <source>
        <strain evidence="1 2">28bB2T</strain>
    </source>
</reference>
<accession>A0A5K7ZFB8</accession>
<dbReference type="AlphaFoldDB" id="A0A5K7ZFB8"/>
<dbReference type="Proteomes" id="UP000425960">
    <property type="component" value="Chromosome"/>
</dbReference>
<organism evidence="1 2">
    <name type="scientific">Desulfosarcina ovata subsp. sediminis</name>
    <dbReference type="NCBI Taxonomy" id="885957"/>
    <lineage>
        <taxon>Bacteria</taxon>
        <taxon>Pseudomonadati</taxon>
        <taxon>Thermodesulfobacteriota</taxon>
        <taxon>Desulfobacteria</taxon>
        <taxon>Desulfobacterales</taxon>
        <taxon>Desulfosarcinaceae</taxon>
        <taxon>Desulfosarcina</taxon>
    </lineage>
</organism>
<proteinExistence type="predicted"/>
<evidence type="ECO:0000313" key="2">
    <source>
        <dbReference type="Proteomes" id="UP000425960"/>
    </source>
</evidence>
<dbReference type="KEGG" id="dov:DSCO28_14240"/>
<gene>
    <name evidence="1" type="ORF">DSCO28_14240</name>
</gene>
<protein>
    <submittedName>
        <fullName evidence="1">Uncharacterized protein</fullName>
    </submittedName>
</protein>
<name>A0A5K7ZFB8_9BACT</name>
<evidence type="ECO:0000313" key="1">
    <source>
        <dbReference type="EMBL" id="BBO80858.1"/>
    </source>
</evidence>
<dbReference type="EMBL" id="AP021876">
    <property type="protein sequence ID" value="BBO80858.1"/>
    <property type="molecule type" value="Genomic_DNA"/>
</dbReference>
<sequence>MLSFLELGQPVPSWYSGRLWLLRLGYYKLHREQEYADDWIWIVDHTVQLGSEKCLVILGIRQSKLPETELYLTHEDVEPIALLPVTHSNGEIVFQQLTQTVEKTGPPREIIGDYGTDIKSGIERFCQNHEQTCYIYDIKHKGAAILKRELKDDPHWSEFIQFAAQTSKRVQQTPLSALAPPNQRSKARYMNVDKLVKWGQEKLCYLDMLKSEPDDRFPPQQVDDKLGWLNEYRDHLTEWQDLIEVVKTAEGYIKFVGIYHDSHIDLKEDPIFSPHTDRAKRVGEELLSFIEEQSLKAKPGERLLGSSEIIESVFGKLKNLEQDQVKSGFTAMLLSLAAVVSKTSQDVIQRALETVPTKKVFEWYKKNIGQSVQSKRKEILSMVRKTEQIWDQNTTVFLS</sequence>